<dbReference type="AlphaFoldDB" id="A0A9P4L9A3"/>
<proteinExistence type="predicted"/>
<evidence type="ECO:0000313" key="3">
    <source>
        <dbReference type="Proteomes" id="UP000800039"/>
    </source>
</evidence>
<dbReference type="OrthoDB" id="4159814at2759"/>
<evidence type="ECO:0000256" key="1">
    <source>
        <dbReference type="SAM" id="Phobius"/>
    </source>
</evidence>
<keyword evidence="1" id="KW-1133">Transmembrane helix</keyword>
<evidence type="ECO:0000313" key="2">
    <source>
        <dbReference type="EMBL" id="KAF1846845.1"/>
    </source>
</evidence>
<dbReference type="GeneID" id="63846024"/>
<feature type="transmembrane region" description="Helical" evidence="1">
    <location>
        <begin position="22"/>
        <end position="48"/>
    </location>
</feature>
<dbReference type="EMBL" id="ML976616">
    <property type="protein sequence ID" value="KAF1846845.1"/>
    <property type="molecule type" value="Genomic_DNA"/>
</dbReference>
<name>A0A9P4L9A3_9PLEO</name>
<keyword evidence="1" id="KW-0472">Membrane</keyword>
<sequence>MAPIATLPHLVKRDDDYAIPPFAIILLIMVGSALLVCCGFAIHSVYGFGEDTTGIKPMSNEQEEYMNEVRARNLEALMYEGAKGRAERRT</sequence>
<dbReference type="Proteomes" id="UP000800039">
    <property type="component" value="Unassembled WGS sequence"/>
</dbReference>
<keyword evidence="3" id="KW-1185">Reference proteome</keyword>
<organism evidence="2 3">
    <name type="scientific">Cucurbitaria berberidis CBS 394.84</name>
    <dbReference type="NCBI Taxonomy" id="1168544"/>
    <lineage>
        <taxon>Eukaryota</taxon>
        <taxon>Fungi</taxon>
        <taxon>Dikarya</taxon>
        <taxon>Ascomycota</taxon>
        <taxon>Pezizomycotina</taxon>
        <taxon>Dothideomycetes</taxon>
        <taxon>Pleosporomycetidae</taxon>
        <taxon>Pleosporales</taxon>
        <taxon>Pleosporineae</taxon>
        <taxon>Cucurbitariaceae</taxon>
        <taxon>Cucurbitaria</taxon>
    </lineage>
</organism>
<gene>
    <name evidence="2" type="ORF">K460DRAFT_284888</name>
</gene>
<dbReference type="RefSeq" id="XP_040789408.1">
    <property type="nucleotide sequence ID" value="XM_040928772.1"/>
</dbReference>
<reference evidence="2" key="1">
    <citation type="submission" date="2020-01" db="EMBL/GenBank/DDBJ databases">
        <authorList>
            <consortium name="DOE Joint Genome Institute"/>
            <person name="Haridas S."/>
            <person name="Albert R."/>
            <person name="Binder M."/>
            <person name="Bloem J."/>
            <person name="Labutti K."/>
            <person name="Salamov A."/>
            <person name="Andreopoulos B."/>
            <person name="Baker S.E."/>
            <person name="Barry K."/>
            <person name="Bills G."/>
            <person name="Bluhm B.H."/>
            <person name="Cannon C."/>
            <person name="Castanera R."/>
            <person name="Culley D.E."/>
            <person name="Daum C."/>
            <person name="Ezra D."/>
            <person name="Gonzalez J.B."/>
            <person name="Henrissat B."/>
            <person name="Kuo A."/>
            <person name="Liang C."/>
            <person name="Lipzen A."/>
            <person name="Lutzoni F."/>
            <person name="Magnuson J."/>
            <person name="Mondo S."/>
            <person name="Nolan M."/>
            <person name="Ohm R."/>
            <person name="Pangilinan J."/>
            <person name="Park H.-J."/>
            <person name="Ramirez L."/>
            <person name="Alfaro M."/>
            <person name="Sun H."/>
            <person name="Tritt A."/>
            <person name="Yoshinaga Y."/>
            <person name="Zwiers L.-H."/>
            <person name="Turgeon B.G."/>
            <person name="Goodwin S.B."/>
            <person name="Spatafora J.W."/>
            <person name="Crous P.W."/>
            <person name="Grigoriev I.V."/>
        </authorList>
    </citation>
    <scope>NUCLEOTIDE SEQUENCE</scope>
    <source>
        <strain evidence="2">CBS 394.84</strain>
    </source>
</reference>
<accession>A0A9P4L9A3</accession>
<protein>
    <submittedName>
        <fullName evidence="2">Uncharacterized protein</fullName>
    </submittedName>
</protein>
<keyword evidence="1" id="KW-0812">Transmembrane</keyword>
<comment type="caution">
    <text evidence="2">The sequence shown here is derived from an EMBL/GenBank/DDBJ whole genome shotgun (WGS) entry which is preliminary data.</text>
</comment>